<evidence type="ECO:0000313" key="13">
    <source>
        <dbReference type="EMBL" id="MCP8351772.1"/>
    </source>
</evidence>
<dbReference type="Proteomes" id="UP001320768">
    <property type="component" value="Unassembled WGS sequence"/>
</dbReference>
<dbReference type="InterPro" id="IPR002942">
    <property type="entry name" value="S4_RNA-bd"/>
</dbReference>
<comment type="similarity">
    <text evidence="3">Belongs to the pseudouridine synthase RluA family.</text>
</comment>
<dbReference type="SMART" id="SM00363">
    <property type="entry name" value="S4"/>
    <property type="match status" value="1"/>
</dbReference>
<name>A0ABT1L3G6_9GAMM</name>
<evidence type="ECO:0000256" key="4">
    <source>
        <dbReference type="ARBA" id="ARBA00012785"/>
    </source>
</evidence>
<dbReference type="InterPro" id="IPR006145">
    <property type="entry name" value="PsdUridine_synth_RsuA/RluA"/>
</dbReference>
<dbReference type="InterPro" id="IPR036986">
    <property type="entry name" value="S4_RNA-bd_sf"/>
</dbReference>
<dbReference type="PROSITE" id="PS01129">
    <property type="entry name" value="PSI_RLU"/>
    <property type="match status" value="1"/>
</dbReference>
<keyword evidence="6" id="KW-0698">rRNA processing</keyword>
<evidence type="ECO:0000256" key="6">
    <source>
        <dbReference type="ARBA" id="ARBA00022552"/>
    </source>
</evidence>
<dbReference type="CDD" id="cd02869">
    <property type="entry name" value="PseudoU_synth_RluA_like"/>
    <property type="match status" value="1"/>
</dbReference>
<gene>
    <name evidence="13" type="ORF">MKS91_00480</name>
</gene>
<protein>
    <recommendedName>
        <fullName evidence="5">Ribosomal large subunit pseudouridine synthase C</fullName>
        <ecNumber evidence="4">5.4.99.24</ecNumber>
    </recommendedName>
    <alternativeName>
        <fullName evidence="8">23S rRNA pseudouridine(955/2504/2580) synthase</fullName>
    </alternativeName>
    <alternativeName>
        <fullName evidence="9">rRNA pseudouridylate synthase C</fullName>
    </alternativeName>
    <alternativeName>
        <fullName evidence="10">rRNA-uridine isomerase C</fullName>
    </alternativeName>
</protein>
<dbReference type="SUPFAM" id="SSF55174">
    <property type="entry name" value="Alpha-L RNA-binding motif"/>
    <property type="match status" value="1"/>
</dbReference>
<evidence type="ECO:0000256" key="11">
    <source>
        <dbReference type="PROSITE-ProRule" id="PRU00182"/>
    </source>
</evidence>
<comment type="catalytic activity">
    <reaction evidence="1">
        <text>uridine(955/2504/2580) in 23S rRNA = pseudouridine(955/2504/2580) in 23S rRNA</text>
        <dbReference type="Rhea" id="RHEA:42528"/>
        <dbReference type="Rhea" id="RHEA-COMP:10099"/>
        <dbReference type="Rhea" id="RHEA-COMP:10100"/>
        <dbReference type="ChEBI" id="CHEBI:65314"/>
        <dbReference type="ChEBI" id="CHEBI:65315"/>
        <dbReference type="EC" id="5.4.99.24"/>
    </reaction>
</comment>
<dbReference type="SUPFAM" id="SSF55120">
    <property type="entry name" value="Pseudouridine synthase"/>
    <property type="match status" value="1"/>
</dbReference>
<comment type="function">
    <text evidence="2">Responsible for synthesis of pseudouridine from uracil at positions 955, 2504 and 2580 in 23S ribosomal RNA.</text>
</comment>
<dbReference type="Pfam" id="PF00849">
    <property type="entry name" value="PseudoU_synth_2"/>
    <property type="match status" value="1"/>
</dbReference>
<dbReference type="RefSeq" id="WP_258568886.1">
    <property type="nucleotide sequence ID" value="NZ_JAKUDN010000001.1"/>
</dbReference>
<evidence type="ECO:0000259" key="12">
    <source>
        <dbReference type="SMART" id="SM00363"/>
    </source>
</evidence>
<evidence type="ECO:0000256" key="5">
    <source>
        <dbReference type="ARBA" id="ARBA00017128"/>
    </source>
</evidence>
<evidence type="ECO:0000256" key="3">
    <source>
        <dbReference type="ARBA" id="ARBA00010876"/>
    </source>
</evidence>
<evidence type="ECO:0000256" key="9">
    <source>
        <dbReference type="ARBA" id="ARBA00031975"/>
    </source>
</evidence>
<dbReference type="EC" id="5.4.99.24" evidence="4"/>
<evidence type="ECO:0000256" key="2">
    <source>
        <dbReference type="ARBA" id="ARBA00002876"/>
    </source>
</evidence>
<keyword evidence="14" id="KW-1185">Reference proteome</keyword>
<dbReference type="InterPro" id="IPR050188">
    <property type="entry name" value="RluA_PseudoU_synthase"/>
</dbReference>
<organism evidence="13 14">
    <name type="scientific">Candidatus Synchoanobacter obligatus</name>
    <dbReference type="NCBI Taxonomy" id="2919597"/>
    <lineage>
        <taxon>Bacteria</taxon>
        <taxon>Pseudomonadati</taxon>
        <taxon>Pseudomonadota</taxon>
        <taxon>Gammaproteobacteria</taxon>
        <taxon>Candidatus Comchoanobacterales</taxon>
        <taxon>Candidatus Comchoanobacteraceae</taxon>
        <taxon>Candidatus Synchoanobacter</taxon>
    </lineage>
</organism>
<dbReference type="Pfam" id="PF01479">
    <property type="entry name" value="S4"/>
    <property type="match status" value="1"/>
</dbReference>
<dbReference type="Gene3D" id="3.30.2350.10">
    <property type="entry name" value="Pseudouridine synthase"/>
    <property type="match status" value="1"/>
</dbReference>
<proteinExistence type="inferred from homology"/>
<dbReference type="Gene3D" id="3.10.290.10">
    <property type="entry name" value="RNA-binding S4 domain"/>
    <property type="match status" value="1"/>
</dbReference>
<sequence length="293" mass="33677">MERIIIDQREGQRLDNFLFQIYKSTPNSHVYRMLRKGRIRVNGKVCRDNCYRLVKNDVLSMPTPINDASRLIPNDALVDKVRHMIVQESEDFWLLNKPPRICVHQSERDVFGVVEVMRHIFGEAHLVHRIDRNTSGCLMIAKHYSSLAKWQAIWRDRGVEKKYILLAEGPWRSNSEVLVVEKPLLRQNNDQGGAKVVVSSKGKPSKTVFRLKKRYGRYLLLEAEIITGRTHQIRVHAASMGFPIVGDGRYGVANNPVIDCMFLHAESLTFPAENNLQLTCEMTASQKACLQRL</sequence>
<evidence type="ECO:0000256" key="1">
    <source>
        <dbReference type="ARBA" id="ARBA00000381"/>
    </source>
</evidence>
<feature type="domain" description="RNA-binding S4" evidence="12">
    <location>
        <begin position="12"/>
        <end position="70"/>
    </location>
</feature>
<comment type="caution">
    <text evidence="13">The sequence shown here is derived from an EMBL/GenBank/DDBJ whole genome shotgun (WGS) entry which is preliminary data.</text>
</comment>
<evidence type="ECO:0000313" key="14">
    <source>
        <dbReference type="Proteomes" id="UP001320768"/>
    </source>
</evidence>
<reference evidence="13 14" key="1">
    <citation type="journal article" date="2022" name="Nat. Microbiol.">
        <title>The microbiome of a bacterivorous marine choanoflagellate contains a resource-demanding obligate bacterial associate.</title>
        <authorList>
            <person name="Needham D.M."/>
            <person name="Poirier C."/>
            <person name="Bachy C."/>
            <person name="George E.E."/>
            <person name="Wilken S."/>
            <person name="Yung C.C.M."/>
            <person name="Limardo A.J."/>
            <person name="Morando M."/>
            <person name="Sudek L."/>
            <person name="Malmstrom R.R."/>
            <person name="Keeling P.J."/>
            <person name="Santoro A.E."/>
            <person name="Worden A.Z."/>
        </authorList>
    </citation>
    <scope>NUCLEOTIDE SEQUENCE [LARGE SCALE GENOMIC DNA]</scope>
    <source>
        <strain evidence="13 14">Comchoano-2</strain>
    </source>
</reference>
<dbReference type="CDD" id="cd00165">
    <property type="entry name" value="S4"/>
    <property type="match status" value="1"/>
</dbReference>
<evidence type="ECO:0000256" key="7">
    <source>
        <dbReference type="ARBA" id="ARBA00023235"/>
    </source>
</evidence>
<dbReference type="InterPro" id="IPR006224">
    <property type="entry name" value="PsdUridine_synth_RluA-like_CS"/>
</dbReference>
<dbReference type="PROSITE" id="PS50889">
    <property type="entry name" value="S4"/>
    <property type="match status" value="1"/>
</dbReference>
<dbReference type="EMBL" id="JAKUDN010000001">
    <property type="protein sequence ID" value="MCP8351772.1"/>
    <property type="molecule type" value="Genomic_DNA"/>
</dbReference>
<accession>A0ABT1L3G6</accession>
<dbReference type="PANTHER" id="PTHR21600">
    <property type="entry name" value="MITOCHONDRIAL RNA PSEUDOURIDINE SYNTHASE"/>
    <property type="match status" value="1"/>
</dbReference>
<keyword evidence="11" id="KW-0694">RNA-binding</keyword>
<keyword evidence="7" id="KW-0413">Isomerase</keyword>
<dbReference type="InterPro" id="IPR020103">
    <property type="entry name" value="PsdUridine_synth_cat_dom_sf"/>
</dbReference>
<dbReference type="PANTHER" id="PTHR21600:SF92">
    <property type="entry name" value="RIBOSOMAL LARGE SUBUNIT PSEUDOURIDINE SYNTHASE C"/>
    <property type="match status" value="1"/>
</dbReference>
<evidence type="ECO:0000256" key="10">
    <source>
        <dbReference type="ARBA" id="ARBA00033053"/>
    </source>
</evidence>
<evidence type="ECO:0000256" key="8">
    <source>
        <dbReference type="ARBA" id="ARBA00030705"/>
    </source>
</evidence>